<comment type="caution">
    <text evidence="1">The sequence shown here is derived from an EMBL/GenBank/DDBJ whole genome shotgun (WGS) entry which is preliminary data.</text>
</comment>
<accession>A0ABR2ZDH0</accession>
<reference evidence="1 2" key="1">
    <citation type="submission" date="2024-05" db="EMBL/GenBank/DDBJ databases">
        <title>A draft genome resource for the thread blight pathogen Marasmius tenuissimus strain MS-2.</title>
        <authorList>
            <person name="Yulfo-Soto G.E."/>
            <person name="Baruah I.K."/>
            <person name="Amoako-Attah I."/>
            <person name="Bukari Y."/>
            <person name="Meinhardt L.W."/>
            <person name="Bailey B.A."/>
            <person name="Cohen S.P."/>
        </authorList>
    </citation>
    <scope>NUCLEOTIDE SEQUENCE [LARGE SCALE GENOMIC DNA]</scope>
    <source>
        <strain evidence="1 2">MS-2</strain>
    </source>
</reference>
<gene>
    <name evidence="1" type="ORF">AAF712_013996</name>
</gene>
<proteinExistence type="predicted"/>
<protein>
    <submittedName>
        <fullName evidence="1">Uncharacterized protein</fullName>
    </submittedName>
</protein>
<dbReference type="InterPro" id="IPR012337">
    <property type="entry name" value="RNaseH-like_sf"/>
</dbReference>
<dbReference type="EMBL" id="JBBXMP010000238">
    <property type="protein sequence ID" value="KAL0059272.1"/>
    <property type="molecule type" value="Genomic_DNA"/>
</dbReference>
<evidence type="ECO:0000313" key="2">
    <source>
        <dbReference type="Proteomes" id="UP001437256"/>
    </source>
</evidence>
<sequence>MLLMLIRLKELREPLEKFVDAHINDKDIKGLIEPEWRAIDDIIEVLTVGHAFQQRLSYSKTPTLCNYLLGFTEVIARWEELNINLPRLDNMGVTNAGIKRLRKYQEKAASVPMYILAMIVNPKIKLQWLAEQQIENPTPGCDYVKDAQELFFKVLETLVSLWYGISSILISAQKIPLPSMTELQADSSTNPTNPSKPAKEAWIAKLLKGKGAQQQGQVSACNEGKSYLANTYLNSEMDSLGFW</sequence>
<name>A0ABR2ZDH0_9AGAR</name>
<dbReference type="Proteomes" id="UP001437256">
    <property type="component" value="Unassembled WGS sequence"/>
</dbReference>
<dbReference type="SUPFAM" id="SSF53098">
    <property type="entry name" value="Ribonuclease H-like"/>
    <property type="match status" value="1"/>
</dbReference>
<evidence type="ECO:0000313" key="1">
    <source>
        <dbReference type="EMBL" id="KAL0059272.1"/>
    </source>
</evidence>
<organism evidence="1 2">
    <name type="scientific">Marasmius tenuissimus</name>
    <dbReference type="NCBI Taxonomy" id="585030"/>
    <lineage>
        <taxon>Eukaryota</taxon>
        <taxon>Fungi</taxon>
        <taxon>Dikarya</taxon>
        <taxon>Basidiomycota</taxon>
        <taxon>Agaricomycotina</taxon>
        <taxon>Agaricomycetes</taxon>
        <taxon>Agaricomycetidae</taxon>
        <taxon>Agaricales</taxon>
        <taxon>Marasmiineae</taxon>
        <taxon>Marasmiaceae</taxon>
        <taxon>Marasmius</taxon>
    </lineage>
</organism>
<keyword evidence="2" id="KW-1185">Reference proteome</keyword>